<keyword evidence="1" id="KW-0175">Coiled coil</keyword>
<dbReference type="Pfam" id="PF09979">
    <property type="entry name" value="DUF2213"/>
    <property type="match status" value="1"/>
</dbReference>
<dbReference type="InterPro" id="IPR016913">
    <property type="entry name" value="UCP029215"/>
</dbReference>
<protein>
    <submittedName>
        <fullName evidence="3">DUF2213 domain-containing protein</fullName>
    </submittedName>
</protein>
<dbReference type="EMBL" id="CP109886">
    <property type="protein sequence ID" value="WCF27936.1"/>
    <property type="molecule type" value="Genomic_DNA"/>
</dbReference>
<gene>
    <name evidence="3" type="ORF">OK117_09905</name>
</gene>
<sequence length="432" mass="46732">MERSPRDGASGTGLQLPLCGDSERDAGRPLMITLDVQLTQRRKTPEGYLIVPARFARTGIQHYAAHELGVSDADPQRVIRVYRPPEEVFAAEAIASFDGRPITDEHPDEEVTAENWRAHAVGFARNPRREGEYLVADLTITDEATIEKIEAGKQELSGGYSAEYDWTPGLTAEGEPYDVKQIRIRGNHIATVAAGRAGPQCRVADRDIALPPPFGEHPMTKRRISVDGISLELEETEASAVEHLAAKLKTATEKVDALEEDLHAAQAPIKLDSGQALTKEQLVANIADLSKQLAALEAARAADEDPQQRDQAIEAMSRQMGDARRLVPGLVTDGKPCSAIRREVVSRLHPTYSAMIDTLLHGVRVADAAQTAVDLAFNVLASAPVTASAGLAAEAVNEALRRQIVKTSDADLDPRAAYIQQLTHATYSTSAP</sequence>
<name>A0AAJ5R0Y7_XYLFS</name>
<evidence type="ECO:0000256" key="1">
    <source>
        <dbReference type="SAM" id="Coils"/>
    </source>
</evidence>
<dbReference type="PIRSF" id="PIRSF029215">
    <property type="entry name" value="UCP029215"/>
    <property type="match status" value="1"/>
</dbReference>
<evidence type="ECO:0000313" key="4">
    <source>
        <dbReference type="Proteomes" id="UP001211513"/>
    </source>
</evidence>
<feature type="region of interest" description="Disordered" evidence="2">
    <location>
        <begin position="1"/>
        <end position="22"/>
    </location>
</feature>
<organism evidence="3 4">
    <name type="scientific">Xylella fastidiosa subsp. fastidiosa</name>
    <dbReference type="NCBI Taxonomy" id="644356"/>
    <lineage>
        <taxon>Bacteria</taxon>
        <taxon>Pseudomonadati</taxon>
        <taxon>Pseudomonadota</taxon>
        <taxon>Gammaproteobacteria</taxon>
        <taxon>Lysobacterales</taxon>
        <taxon>Lysobacteraceae</taxon>
        <taxon>Xylella</taxon>
    </lineage>
</organism>
<feature type="coiled-coil region" evidence="1">
    <location>
        <begin position="241"/>
        <end position="299"/>
    </location>
</feature>
<dbReference type="Proteomes" id="UP001211513">
    <property type="component" value="Chromosome"/>
</dbReference>
<accession>A0AAJ5R0Y7</accession>
<dbReference type="AlphaFoldDB" id="A0AAJ5R0Y7"/>
<evidence type="ECO:0000256" key="2">
    <source>
        <dbReference type="SAM" id="MobiDB-lite"/>
    </source>
</evidence>
<proteinExistence type="predicted"/>
<dbReference type="RefSeq" id="WP_272142058.1">
    <property type="nucleotide sequence ID" value="NZ_CP109886.1"/>
</dbReference>
<reference evidence="3" key="2">
    <citation type="submission" date="2022-10" db="EMBL/GenBank/DDBJ databases">
        <authorList>
            <person name="Landa B."/>
            <person name="Arias-Giraldo L.F."/>
            <person name="Roman-Ecija M."/>
            <person name="Velasco-Amo M.P."/>
            <person name="De La Fuente L."/>
            <person name="Marco-Noales E."/>
            <person name="Moralejo E."/>
        </authorList>
    </citation>
    <scope>NUCLEOTIDE SEQUENCE</scope>
    <source>
        <strain evidence="3">CFBP8073</strain>
    </source>
</reference>
<evidence type="ECO:0000313" key="3">
    <source>
        <dbReference type="EMBL" id="WCF27936.1"/>
    </source>
</evidence>
<reference evidence="3" key="1">
    <citation type="journal article" date="2022" name="Phytopathology">
        <title>Complete circularized genome resources of seven strains of Xylella fastidiosa subsp. fastidiosa using hybrid assembly reveals unknown plasmids.</title>
        <authorList>
            <person name="Velasco-Amo M.D.P."/>
            <person name="Arias-Giraldo L.F.F."/>
            <person name="Ecija M.R."/>
            <person name="De La Fuente L."/>
            <person name="Marco-Noales E."/>
            <person name="Moralejo E."/>
            <person name="Navas-Cort J.A."/>
            <person name="Landa B.B."/>
        </authorList>
    </citation>
    <scope>NUCLEOTIDE SEQUENCE</scope>
    <source>
        <strain evidence="3">CFBP8073</strain>
    </source>
</reference>